<organism evidence="4 5">
    <name type="scientific">Thermodesulfobacterium commune</name>
    <dbReference type="NCBI Taxonomy" id="1741"/>
    <lineage>
        <taxon>Bacteria</taxon>
        <taxon>Pseudomonadati</taxon>
        <taxon>Thermodesulfobacteriota</taxon>
        <taxon>Thermodesulfobacteria</taxon>
        <taxon>Thermodesulfobacteriales</taxon>
        <taxon>Thermodesulfobacteriaceae</taxon>
        <taxon>Thermodesulfobacterium</taxon>
    </lineage>
</organism>
<dbReference type="PIRSF" id="PIRSF015626">
    <property type="entry name" value="FdhD"/>
    <property type="match status" value="1"/>
</dbReference>
<keyword evidence="1 3" id="KW-0963">Cytoplasm</keyword>
<comment type="caution">
    <text evidence="4">The sequence shown here is derived from an EMBL/GenBank/DDBJ whole genome shotgun (WGS) entry which is preliminary data.</text>
</comment>
<feature type="active site" description="Cysteine persulfide intermediate" evidence="3">
    <location>
        <position position="106"/>
    </location>
</feature>
<comment type="similarity">
    <text evidence="3">Belongs to the FdhD family.</text>
</comment>
<dbReference type="Gene3D" id="3.40.140.10">
    <property type="entry name" value="Cytidine Deaminase, domain 2"/>
    <property type="match status" value="1"/>
</dbReference>
<proteinExistence type="inferred from homology"/>
<keyword evidence="4" id="KW-0808">Transferase</keyword>
<keyword evidence="2 3" id="KW-0501">Molybdenum cofactor biosynthesis</keyword>
<evidence type="ECO:0000313" key="5">
    <source>
        <dbReference type="Proteomes" id="UP000257240"/>
    </source>
</evidence>
<gene>
    <name evidence="3" type="primary">fdhD</name>
    <name evidence="4" type="ORF">DCE01_04210</name>
</gene>
<dbReference type="GO" id="GO:0097163">
    <property type="term" value="F:sulfur carrier activity"/>
    <property type="evidence" value="ECO:0007669"/>
    <property type="project" value="UniProtKB-UniRule"/>
</dbReference>
<dbReference type="GO" id="GO:0006777">
    <property type="term" value="P:Mo-molybdopterin cofactor biosynthetic process"/>
    <property type="evidence" value="ECO:0007669"/>
    <property type="project" value="UniProtKB-UniRule"/>
</dbReference>
<sequence>MPLPSPIKFKKVWKVKTNQDISEFEDLLATETKVRLLINEQEILSLAATPMHLKELIVSFILTEGLIQDVWCPEELELIEKNGEVIAKVYTYEKVDLPSKTLSSGCFASYSFLSEIQPYNSFNFKVDKNSIFNLFKAFVRKAELFKLTGCLHSAAICSQEDIIFYAEDIGRHNAVDKVLGYALLNGLSFEDKLILVSGRISSEMVLKVGRWKIPFLISRSAPTSLAVELAEKIGVTLIGFLRGERFNVYTYPQRILEFANHGGSNGN</sequence>
<dbReference type="PANTHER" id="PTHR30592:SF1">
    <property type="entry name" value="SULFUR CARRIER PROTEIN FDHD"/>
    <property type="match status" value="1"/>
</dbReference>
<dbReference type="EMBL" id="DLVE01000055">
    <property type="protein sequence ID" value="HAA83969.1"/>
    <property type="molecule type" value="Genomic_DNA"/>
</dbReference>
<dbReference type="Gene3D" id="3.10.20.10">
    <property type="match status" value="1"/>
</dbReference>
<dbReference type="AlphaFoldDB" id="A0A101FHZ1"/>
<dbReference type="GO" id="GO:0016783">
    <property type="term" value="F:sulfurtransferase activity"/>
    <property type="evidence" value="ECO:0007669"/>
    <property type="project" value="InterPro"/>
</dbReference>
<dbReference type="SUPFAM" id="SSF53927">
    <property type="entry name" value="Cytidine deaminase-like"/>
    <property type="match status" value="1"/>
</dbReference>
<dbReference type="RefSeq" id="WP_051754491.1">
    <property type="nucleotide sequence ID" value="NZ_DAINLL010000005.1"/>
</dbReference>
<dbReference type="HAMAP" id="MF_00187">
    <property type="entry name" value="FdhD"/>
    <property type="match status" value="1"/>
</dbReference>
<dbReference type="Proteomes" id="UP000257240">
    <property type="component" value="Unassembled WGS sequence"/>
</dbReference>
<comment type="subcellular location">
    <subcellularLocation>
        <location evidence="3">Cytoplasm</location>
    </subcellularLocation>
</comment>
<evidence type="ECO:0000313" key="4">
    <source>
        <dbReference type="EMBL" id="HAA83969.1"/>
    </source>
</evidence>
<name>A0A101FHZ1_9BACT</name>
<evidence type="ECO:0000256" key="2">
    <source>
        <dbReference type="ARBA" id="ARBA00023150"/>
    </source>
</evidence>
<dbReference type="InterPro" id="IPR003786">
    <property type="entry name" value="FdhD"/>
</dbReference>
<dbReference type="InterPro" id="IPR016193">
    <property type="entry name" value="Cytidine_deaminase-like"/>
</dbReference>
<evidence type="ECO:0000256" key="1">
    <source>
        <dbReference type="ARBA" id="ARBA00022490"/>
    </source>
</evidence>
<reference evidence="4 5" key="1">
    <citation type="journal article" date="2018" name="Nat. Biotechnol.">
        <title>A standardized bacterial taxonomy based on genome phylogeny substantially revises the tree of life.</title>
        <authorList>
            <person name="Parks D.H."/>
            <person name="Chuvochina M."/>
            <person name="Waite D.W."/>
            <person name="Rinke C."/>
            <person name="Skarshewski A."/>
            <person name="Chaumeil P.A."/>
            <person name="Hugenholtz P."/>
        </authorList>
    </citation>
    <scope>NUCLEOTIDE SEQUENCE [LARGE SCALE GENOMIC DNA]</scope>
    <source>
        <strain evidence="4">UBA12529</strain>
    </source>
</reference>
<evidence type="ECO:0000256" key="3">
    <source>
        <dbReference type="HAMAP-Rule" id="MF_00187"/>
    </source>
</evidence>
<dbReference type="GO" id="GO:0005737">
    <property type="term" value="C:cytoplasm"/>
    <property type="evidence" value="ECO:0007669"/>
    <property type="project" value="UniProtKB-SubCell"/>
</dbReference>
<comment type="function">
    <text evidence="3">Required for formate dehydrogenase (FDH) activity. Acts as a sulfur carrier protein that transfers sulfur from IscS to the molybdenum cofactor prior to its insertion into FDH.</text>
</comment>
<dbReference type="PANTHER" id="PTHR30592">
    <property type="entry name" value="FORMATE DEHYDROGENASE"/>
    <property type="match status" value="1"/>
</dbReference>
<protein>
    <recommendedName>
        <fullName evidence="3">Sulfur carrier protein FdhD</fullName>
    </recommendedName>
</protein>
<feature type="binding site" evidence="3">
    <location>
        <begin position="240"/>
        <end position="245"/>
    </location>
    <ligand>
        <name>Mo-bis(molybdopterin guanine dinucleotide)</name>
        <dbReference type="ChEBI" id="CHEBI:60539"/>
    </ligand>
</feature>
<dbReference type="Pfam" id="PF02634">
    <property type="entry name" value="FdhD-NarQ"/>
    <property type="match status" value="1"/>
</dbReference>
<dbReference type="NCBIfam" id="TIGR00129">
    <property type="entry name" value="fdhD_narQ"/>
    <property type="match status" value="1"/>
</dbReference>
<accession>A0A101FHZ1</accession>